<accession>A0AAE3JMH3</accession>
<dbReference type="RefSeq" id="WP_237240660.1">
    <property type="nucleotide sequence ID" value="NZ_JAKKDU010000017.1"/>
</dbReference>
<reference evidence="1" key="1">
    <citation type="submission" date="2022-01" db="EMBL/GenBank/DDBJ databases">
        <title>Draft genome sequence of Sabulilitoribacter arenilitoris KCTC 52401.</title>
        <authorList>
            <person name="Oh J.-S."/>
        </authorList>
    </citation>
    <scope>NUCLEOTIDE SEQUENCE</scope>
    <source>
        <strain evidence="1">HMF6543</strain>
    </source>
</reference>
<comment type="caution">
    <text evidence="1">The sequence shown here is derived from an EMBL/GenBank/DDBJ whole genome shotgun (WGS) entry which is preliminary data.</text>
</comment>
<proteinExistence type="predicted"/>
<evidence type="ECO:0000313" key="2">
    <source>
        <dbReference type="Proteomes" id="UP001199795"/>
    </source>
</evidence>
<sequence>MRGNVFNKYFLSDYISNIRKVLSKEIDLLEITDSTDLYVLTENLESKYSVQPIELLEPIPSKPKETTRNIQNHWGQTYEQKVFEIFVKIPFNG</sequence>
<dbReference type="EMBL" id="JAKKDU010000017">
    <property type="protein sequence ID" value="MCF7569334.1"/>
    <property type="molecule type" value="Genomic_DNA"/>
</dbReference>
<organism evidence="1 2">
    <name type="scientific">Wocania arenilitoris</name>
    <dbReference type="NCBI Taxonomy" id="2044858"/>
    <lineage>
        <taxon>Bacteria</taxon>
        <taxon>Pseudomonadati</taxon>
        <taxon>Bacteroidota</taxon>
        <taxon>Flavobacteriia</taxon>
        <taxon>Flavobacteriales</taxon>
        <taxon>Flavobacteriaceae</taxon>
        <taxon>Wocania</taxon>
    </lineage>
</organism>
<protein>
    <submittedName>
        <fullName evidence="1">Uncharacterized protein</fullName>
    </submittedName>
</protein>
<name>A0AAE3JMH3_9FLAO</name>
<evidence type="ECO:0000313" key="1">
    <source>
        <dbReference type="EMBL" id="MCF7569334.1"/>
    </source>
</evidence>
<dbReference type="Proteomes" id="UP001199795">
    <property type="component" value="Unassembled WGS sequence"/>
</dbReference>
<gene>
    <name evidence="1" type="ORF">L3X37_13340</name>
</gene>
<keyword evidence="2" id="KW-1185">Reference proteome</keyword>
<dbReference type="AlphaFoldDB" id="A0AAE3JMH3"/>